<evidence type="ECO:0000313" key="7">
    <source>
        <dbReference type="Proteomes" id="UP001629113"/>
    </source>
</evidence>
<dbReference type="Pfam" id="PF21719">
    <property type="entry name" value="MIOS_a-sol"/>
    <property type="match status" value="1"/>
</dbReference>
<dbReference type="SUPFAM" id="SSF50978">
    <property type="entry name" value="WD40 repeat-like"/>
    <property type="match status" value="1"/>
</dbReference>
<sequence length="1008" mass="111996">MERNEGIIRWSPNPARDEFLTVNLNFRIIQVYEATGHARPGQFDYEKTSKHNEFPSLTAYDWSPKVNGLVAVGTGSGQVHLLRVDDNSNTALTLPLKLQRSCHAVAFNTDGLLAVGLDRVRNDMCLQIWDINQRLSGWNPASSGWATAGKDPAEPIHKLEPSVAISSIRFFEDQPKTLAIGIKNQNVRIHDLRDPSSSVMTFQTRCNNNLAIDYADTNYFASSTLDQPGLVVWDRRAVGRPVASPMYLESVDNNEVSWGGALKLDRAIDKEKNAYIRGLRYCRDQRGTLGILSSTGQLQVMQINKEFIDPESKSFGVTGSPELLEVNRSYDIEYPYSNENYGGRYDERIISFDWLALGNSALQSRVVALRANGKIEILQKPAATSDQLGKLVPWVPPHRLDEPLSLIKFADPTEGAVVYSPLFTAEVNKDLPLFGKEKLTGDNLASHLTPELYHQIKSATDIVIDLNAPQKSQSSLGSSEPMTDDKRVLAFRKNSKLRLASDLPMAQNYSDNLAEVLLKRAKDGYLFDCARNRSIISHDPSLQNAWEWVAGAEEAAKDDGMVSMSLDLSYMGVHTIWMNNLGEASHSRLIESSIIPNTDEWERLIGLINTNVAMTDYKLGVETTRRQHRNLCLTINGWGLASADFDADLEALENEGKHTQAATWAMIEGVPKRAIGILQRAGSDMLFVAMALEIKLQTSNNVDLGSDWVQAIARSPQMKKDPYLRAISGFISTGDWTTVVGEQSLPLRARIGVALRHLDDNQLTDWLNEELGKSMKSGDLAGIVLSGITDNLVDILTKYIEKTGDFQTATLMLSFCSPRYIDDIRCAGLRKEYQAFLQRHKEFILRVRFEQGSTKMSRLRDGTPLIKPPPRQVTIRCLKCDSQAANDLNNSGSGVHSTSGPSITTVDSRNPLMATGINAGLSCPKCGSHLGRCTSCLQIVGQPRSDRPEVSLDPGVRRMAKFPSWCLKCNHLMHMDCSVSWFAKHVECPVAECRCQCNYEAAQRGDRA</sequence>
<dbReference type="Proteomes" id="UP001629113">
    <property type="component" value="Unassembled WGS sequence"/>
</dbReference>
<dbReference type="PANTHER" id="PTHR16453:SF9">
    <property type="entry name" value="GATOR COMPLEX PROTEIN MIOS"/>
    <property type="match status" value="1"/>
</dbReference>
<dbReference type="InterPro" id="IPR037593">
    <property type="entry name" value="MIOS/Sea4"/>
</dbReference>
<feature type="domain" description="MIOS-like alpha-solenoid" evidence="5">
    <location>
        <begin position="519"/>
        <end position="755"/>
    </location>
</feature>
<keyword evidence="2" id="KW-0853">WD repeat</keyword>
<keyword evidence="3" id="KW-0677">Repeat</keyword>
<evidence type="ECO:0000313" key="6">
    <source>
        <dbReference type="EMBL" id="KAL3425979.1"/>
    </source>
</evidence>
<protein>
    <submittedName>
        <fullName evidence="6">WD repeat domain-containing protein</fullName>
    </submittedName>
</protein>
<dbReference type="InterPro" id="IPR015943">
    <property type="entry name" value="WD40/YVTN_repeat-like_dom_sf"/>
</dbReference>
<accession>A0ABR4PRT4</accession>
<dbReference type="EMBL" id="JBFCZG010000002">
    <property type="protein sequence ID" value="KAL3425979.1"/>
    <property type="molecule type" value="Genomic_DNA"/>
</dbReference>
<feature type="domain" description="GATOR2 complex protein MIO zinc-ribbon like" evidence="4">
    <location>
        <begin position="912"/>
        <end position="998"/>
    </location>
</feature>
<dbReference type="InterPro" id="IPR031488">
    <property type="entry name" value="Zn_ribbon_mio"/>
</dbReference>
<evidence type="ECO:0000256" key="2">
    <source>
        <dbReference type="ARBA" id="ARBA00022574"/>
    </source>
</evidence>
<name>A0ABR4PRT4_9HELO</name>
<proteinExistence type="inferred from homology"/>
<evidence type="ECO:0000256" key="3">
    <source>
        <dbReference type="ARBA" id="ARBA00022737"/>
    </source>
</evidence>
<dbReference type="Gene3D" id="2.130.10.10">
    <property type="entry name" value="YVTN repeat-like/Quinoprotein amine dehydrogenase"/>
    <property type="match status" value="1"/>
</dbReference>
<dbReference type="PANTHER" id="PTHR16453">
    <property type="entry name" value="WD40 DOMAIN-CONTAINING PROTEIN MIO FAMILY MEMBER"/>
    <property type="match status" value="1"/>
</dbReference>
<gene>
    <name evidence="6" type="ORF">PVAG01_02770</name>
</gene>
<dbReference type="InterPro" id="IPR049092">
    <property type="entry name" value="MIOS_a-sol"/>
</dbReference>
<organism evidence="6 7">
    <name type="scientific">Phlyctema vagabunda</name>
    <dbReference type="NCBI Taxonomy" id="108571"/>
    <lineage>
        <taxon>Eukaryota</taxon>
        <taxon>Fungi</taxon>
        <taxon>Dikarya</taxon>
        <taxon>Ascomycota</taxon>
        <taxon>Pezizomycotina</taxon>
        <taxon>Leotiomycetes</taxon>
        <taxon>Helotiales</taxon>
        <taxon>Dermateaceae</taxon>
        <taxon>Phlyctema</taxon>
    </lineage>
</organism>
<evidence type="ECO:0000259" key="4">
    <source>
        <dbReference type="Pfam" id="PF17034"/>
    </source>
</evidence>
<dbReference type="InterPro" id="IPR036322">
    <property type="entry name" value="WD40_repeat_dom_sf"/>
</dbReference>
<comment type="similarity">
    <text evidence="1">Belongs to the WD repeat mio family.</text>
</comment>
<dbReference type="Pfam" id="PF17034">
    <property type="entry name" value="zinc_ribbon_16"/>
    <property type="match status" value="1"/>
</dbReference>
<reference evidence="6 7" key="1">
    <citation type="submission" date="2024-06" db="EMBL/GenBank/DDBJ databases">
        <title>Complete genome of Phlyctema vagabunda strain 19-DSS-EL-015.</title>
        <authorList>
            <person name="Fiorenzani C."/>
        </authorList>
    </citation>
    <scope>NUCLEOTIDE SEQUENCE [LARGE SCALE GENOMIC DNA]</scope>
    <source>
        <strain evidence="6 7">19-DSS-EL-015</strain>
    </source>
</reference>
<keyword evidence="7" id="KW-1185">Reference proteome</keyword>
<comment type="caution">
    <text evidence="6">The sequence shown here is derived from an EMBL/GenBank/DDBJ whole genome shotgun (WGS) entry which is preliminary data.</text>
</comment>
<evidence type="ECO:0000256" key="1">
    <source>
        <dbReference type="ARBA" id="ARBA00009713"/>
    </source>
</evidence>
<evidence type="ECO:0000259" key="5">
    <source>
        <dbReference type="Pfam" id="PF21719"/>
    </source>
</evidence>